<dbReference type="GO" id="GO:0003677">
    <property type="term" value="F:DNA binding"/>
    <property type="evidence" value="ECO:0007669"/>
    <property type="project" value="InterPro"/>
</dbReference>
<dbReference type="Proteomes" id="UP000325440">
    <property type="component" value="Unassembled WGS sequence"/>
</dbReference>
<dbReference type="GO" id="GO:0006351">
    <property type="term" value="P:DNA-templated transcription"/>
    <property type="evidence" value="ECO:0007669"/>
    <property type="project" value="InterPro"/>
</dbReference>
<comment type="subcellular location">
    <subcellularLocation>
        <location evidence="1">Nucleus</location>
        <location evidence="1">Nucleolus</location>
    </subcellularLocation>
</comment>
<dbReference type="OrthoDB" id="277398at2759"/>
<gene>
    <name evidence="6" type="ORF">CINCED_3A022368</name>
</gene>
<dbReference type="PANTHER" id="PTHR14440">
    <property type="entry name" value="DNA-DIRECTED RNA POLYMERASE I SUBUNIT RPA49"/>
    <property type="match status" value="1"/>
</dbReference>
<evidence type="ECO:0000256" key="5">
    <source>
        <dbReference type="ARBA" id="ARBA00023242"/>
    </source>
</evidence>
<keyword evidence="5" id="KW-0539">Nucleus</keyword>
<evidence type="ECO:0000256" key="3">
    <source>
        <dbReference type="ARBA" id="ARBA00022478"/>
    </source>
</evidence>
<sequence>MEGFVQKIHNTPIIRPIIAITEVGHLNSSTTLDCGMAIDDTSRRPILKIFSHHGGTVEEEDTSKKDIGKKYLILRNKKTQKVSIFGAKVTYFKKPDYFKLKTFEENNLSKDKDQEFNVTFGTKRSSRMSKAKSKEAVTATETIFDNISSFESLDNSYSPSTEFLLYLPLGCNRFTNKLENAYPISTLLHEEEISSMKNYAQEVLSMIPVSVDNEDLSQFYIASINRLSHKSIQNICLLMFADGLIELLKLRSADLNYVRNLDIYPNCVIINDKVLDNFIEYTSTGPDLTSKMKDKALCHIIIIMILSNMNVLDLSWITPFISMNCQKRLIVLMRIVGASPLKEDKYKYTLKIPLASLPQLNKKLKHSKRPR</sequence>
<proteinExistence type="inferred from homology"/>
<dbReference type="AlphaFoldDB" id="A0A5E4MY41"/>
<dbReference type="GO" id="GO:0000428">
    <property type="term" value="C:DNA-directed RNA polymerase complex"/>
    <property type="evidence" value="ECO:0007669"/>
    <property type="project" value="UniProtKB-KW"/>
</dbReference>
<evidence type="ECO:0000313" key="7">
    <source>
        <dbReference type="Proteomes" id="UP000325440"/>
    </source>
</evidence>
<keyword evidence="4" id="KW-0804">Transcription</keyword>
<evidence type="ECO:0000256" key="1">
    <source>
        <dbReference type="ARBA" id="ARBA00004604"/>
    </source>
</evidence>
<reference evidence="6 7" key="1">
    <citation type="submission" date="2019-08" db="EMBL/GenBank/DDBJ databases">
        <authorList>
            <person name="Alioto T."/>
            <person name="Alioto T."/>
            <person name="Gomez Garrido J."/>
        </authorList>
    </citation>
    <scope>NUCLEOTIDE SEQUENCE [LARGE SCALE GENOMIC DNA]</scope>
</reference>
<dbReference type="EMBL" id="CABPRJ010001434">
    <property type="protein sequence ID" value="VVC36553.1"/>
    <property type="molecule type" value="Genomic_DNA"/>
</dbReference>
<keyword evidence="7" id="KW-1185">Reference proteome</keyword>
<name>A0A5E4MY41_9HEMI</name>
<dbReference type="Pfam" id="PF06870">
    <property type="entry name" value="RNA_pol_I_A49"/>
    <property type="match status" value="1"/>
</dbReference>
<comment type="similarity">
    <text evidence="2">Belongs to the eukaryotic RPA49/POLR1E RNA polymerase subunit family.</text>
</comment>
<evidence type="ECO:0000256" key="2">
    <source>
        <dbReference type="ARBA" id="ARBA00009430"/>
    </source>
</evidence>
<keyword evidence="3" id="KW-0240">DNA-directed RNA polymerase</keyword>
<dbReference type="InterPro" id="IPR009668">
    <property type="entry name" value="RNA_pol-assoc_fac_A49-like"/>
</dbReference>
<evidence type="ECO:0000313" key="6">
    <source>
        <dbReference type="EMBL" id="VVC36553.1"/>
    </source>
</evidence>
<dbReference type="GO" id="GO:0005730">
    <property type="term" value="C:nucleolus"/>
    <property type="evidence" value="ECO:0007669"/>
    <property type="project" value="UniProtKB-SubCell"/>
</dbReference>
<accession>A0A5E4MY41</accession>
<organism evidence="6 7">
    <name type="scientific">Cinara cedri</name>
    <dbReference type="NCBI Taxonomy" id="506608"/>
    <lineage>
        <taxon>Eukaryota</taxon>
        <taxon>Metazoa</taxon>
        <taxon>Ecdysozoa</taxon>
        <taxon>Arthropoda</taxon>
        <taxon>Hexapoda</taxon>
        <taxon>Insecta</taxon>
        <taxon>Pterygota</taxon>
        <taxon>Neoptera</taxon>
        <taxon>Paraneoptera</taxon>
        <taxon>Hemiptera</taxon>
        <taxon>Sternorrhyncha</taxon>
        <taxon>Aphidomorpha</taxon>
        <taxon>Aphidoidea</taxon>
        <taxon>Aphididae</taxon>
        <taxon>Lachninae</taxon>
        <taxon>Cinara</taxon>
    </lineage>
</organism>
<evidence type="ECO:0000256" key="4">
    <source>
        <dbReference type="ARBA" id="ARBA00023163"/>
    </source>
</evidence>
<protein>
    <submittedName>
        <fullName evidence="6">RNA polymerase I associated factor, A49-like</fullName>
    </submittedName>
</protein>